<dbReference type="Proteomes" id="UP001328107">
    <property type="component" value="Unassembled WGS sequence"/>
</dbReference>
<proteinExistence type="predicted"/>
<keyword evidence="4" id="KW-1185">Reference proteome</keyword>
<comment type="caution">
    <text evidence="3">The sequence shown here is derived from an EMBL/GenBank/DDBJ whole genome shotgun (WGS) entry which is preliminary data.</text>
</comment>
<feature type="region of interest" description="Disordered" evidence="1">
    <location>
        <begin position="34"/>
        <end position="132"/>
    </location>
</feature>
<sequence>GEKGETFDDANLSKISTTEFLGSEKAFKKRLNEISARRNKSRNSSKSTVDFDGNSLKGIEKGSAEDEQVKKRKKPTKTSSKSAVYLGYSDEDEEPLMKIPKSESEGNEKSSSGKGSSNSHSSKKEHNGNQKNELECPECQYRSMSVNSWLDHLRRSHSTTPAMAGCFLRCECGHETVSHAHQYRCEISKFTVIRCSVAPKCVLCEMRPKSQSGYAKHLKVHHSTKIEESGYYLKCACGFRADTDHHSREHFKQCPGREFTVHKLKKK</sequence>
<evidence type="ECO:0000313" key="4">
    <source>
        <dbReference type="Proteomes" id="UP001328107"/>
    </source>
</evidence>
<name>A0AAN5CU36_9BILA</name>
<feature type="compositionally biased region" description="Basic and acidic residues" evidence="1">
    <location>
        <begin position="58"/>
        <end position="69"/>
    </location>
</feature>
<protein>
    <recommendedName>
        <fullName evidence="2">C2H2-type domain-containing protein</fullName>
    </recommendedName>
</protein>
<dbReference type="SMART" id="SM00355">
    <property type="entry name" value="ZnF_C2H2"/>
    <property type="match status" value="2"/>
</dbReference>
<feature type="domain" description="C2H2-type" evidence="2">
    <location>
        <begin position="134"/>
        <end position="157"/>
    </location>
</feature>
<dbReference type="InterPro" id="IPR013087">
    <property type="entry name" value="Znf_C2H2_type"/>
</dbReference>
<feature type="domain" description="C2H2-type" evidence="2">
    <location>
        <begin position="199"/>
        <end position="221"/>
    </location>
</feature>
<gene>
    <name evidence="3" type="ORF">PMAYCL1PPCAC_20529</name>
</gene>
<dbReference type="AlphaFoldDB" id="A0AAN5CU36"/>
<feature type="non-terminal residue" evidence="3">
    <location>
        <position position="1"/>
    </location>
</feature>
<evidence type="ECO:0000259" key="2">
    <source>
        <dbReference type="SMART" id="SM00355"/>
    </source>
</evidence>
<feature type="compositionally biased region" description="Basic and acidic residues" evidence="1">
    <location>
        <begin position="122"/>
        <end position="132"/>
    </location>
</feature>
<accession>A0AAN5CU36</accession>
<evidence type="ECO:0000256" key="1">
    <source>
        <dbReference type="SAM" id="MobiDB-lite"/>
    </source>
</evidence>
<feature type="compositionally biased region" description="Low complexity" evidence="1">
    <location>
        <begin position="109"/>
        <end position="120"/>
    </location>
</feature>
<organism evidence="3 4">
    <name type="scientific">Pristionchus mayeri</name>
    <dbReference type="NCBI Taxonomy" id="1317129"/>
    <lineage>
        <taxon>Eukaryota</taxon>
        <taxon>Metazoa</taxon>
        <taxon>Ecdysozoa</taxon>
        <taxon>Nematoda</taxon>
        <taxon>Chromadorea</taxon>
        <taxon>Rhabditida</taxon>
        <taxon>Rhabditina</taxon>
        <taxon>Diplogasteromorpha</taxon>
        <taxon>Diplogasteroidea</taxon>
        <taxon>Neodiplogasteridae</taxon>
        <taxon>Pristionchus</taxon>
    </lineage>
</organism>
<dbReference type="EMBL" id="BTRK01000004">
    <property type="protein sequence ID" value="GMR50334.1"/>
    <property type="molecule type" value="Genomic_DNA"/>
</dbReference>
<evidence type="ECO:0000313" key="3">
    <source>
        <dbReference type="EMBL" id="GMR50334.1"/>
    </source>
</evidence>
<reference evidence="4" key="1">
    <citation type="submission" date="2022-10" db="EMBL/GenBank/DDBJ databases">
        <title>Genome assembly of Pristionchus species.</title>
        <authorList>
            <person name="Yoshida K."/>
            <person name="Sommer R.J."/>
        </authorList>
    </citation>
    <scope>NUCLEOTIDE SEQUENCE [LARGE SCALE GENOMIC DNA]</scope>
    <source>
        <strain evidence="4">RS5460</strain>
    </source>
</reference>